<dbReference type="SUPFAM" id="SSF55874">
    <property type="entry name" value="ATPase domain of HSP90 chaperone/DNA topoisomerase II/histidine kinase"/>
    <property type="match status" value="1"/>
</dbReference>
<dbReference type="PRINTS" id="PR00344">
    <property type="entry name" value="BCTRLSENSOR"/>
</dbReference>
<dbReference type="Gene3D" id="1.10.287.130">
    <property type="match status" value="1"/>
</dbReference>
<reference evidence="12 13" key="1">
    <citation type="journal article" date="2015" name="Genome Announc.">
        <title>Expanding the biotechnology potential of lactobacilli through comparative genomics of 213 strains and associated genera.</title>
        <authorList>
            <person name="Sun Z."/>
            <person name="Harris H.M."/>
            <person name="McCann A."/>
            <person name="Guo C."/>
            <person name="Argimon S."/>
            <person name="Zhang W."/>
            <person name="Yang X."/>
            <person name="Jeffery I.B."/>
            <person name="Cooney J.C."/>
            <person name="Kagawa T.F."/>
            <person name="Liu W."/>
            <person name="Song Y."/>
            <person name="Salvetti E."/>
            <person name="Wrobel A."/>
            <person name="Rasinkangas P."/>
            <person name="Parkhill J."/>
            <person name="Rea M.C."/>
            <person name="O'Sullivan O."/>
            <person name="Ritari J."/>
            <person name="Douillard F.P."/>
            <person name="Paul Ross R."/>
            <person name="Yang R."/>
            <person name="Briner A.E."/>
            <person name="Felis G.E."/>
            <person name="de Vos W.M."/>
            <person name="Barrangou R."/>
            <person name="Klaenhammer T.R."/>
            <person name="Caufield P.W."/>
            <person name="Cui Y."/>
            <person name="Zhang H."/>
            <person name="O'Toole P.W."/>
        </authorList>
    </citation>
    <scope>NUCLEOTIDE SEQUENCE [LARGE SCALE GENOMIC DNA]</scope>
    <source>
        <strain evidence="12 13">DSM 21775</strain>
    </source>
</reference>
<dbReference type="SUPFAM" id="SSF158472">
    <property type="entry name" value="HAMP domain-like"/>
    <property type="match status" value="1"/>
</dbReference>
<comment type="caution">
    <text evidence="12">The sequence shown here is derived from an EMBL/GenBank/DDBJ whole genome shotgun (WGS) entry which is preliminary data.</text>
</comment>
<keyword evidence="13" id="KW-1185">Reference proteome</keyword>
<keyword evidence="9" id="KW-0812">Transmembrane</keyword>
<dbReference type="CDD" id="cd00082">
    <property type="entry name" value="HisKA"/>
    <property type="match status" value="1"/>
</dbReference>
<protein>
    <recommendedName>
        <fullName evidence="3">histidine kinase</fullName>
        <ecNumber evidence="3">2.7.13.3</ecNumber>
    </recommendedName>
</protein>
<dbReference type="InterPro" id="IPR036890">
    <property type="entry name" value="HATPase_C_sf"/>
</dbReference>
<dbReference type="InterPro" id="IPR003594">
    <property type="entry name" value="HATPase_dom"/>
</dbReference>
<evidence type="ECO:0000256" key="4">
    <source>
        <dbReference type="ARBA" id="ARBA00022553"/>
    </source>
</evidence>
<feature type="transmembrane region" description="Helical" evidence="9">
    <location>
        <begin position="174"/>
        <end position="194"/>
    </location>
</feature>
<evidence type="ECO:0000256" key="3">
    <source>
        <dbReference type="ARBA" id="ARBA00012438"/>
    </source>
</evidence>
<keyword evidence="8 9" id="KW-0472">Membrane</keyword>
<evidence type="ECO:0000256" key="2">
    <source>
        <dbReference type="ARBA" id="ARBA00004370"/>
    </source>
</evidence>
<keyword evidence="4" id="KW-0597">Phosphoprotein</keyword>
<dbReference type="SMART" id="SM00387">
    <property type="entry name" value="HATPase_c"/>
    <property type="match status" value="1"/>
</dbReference>
<dbReference type="PANTHER" id="PTHR43047:SF72">
    <property type="entry name" value="OSMOSENSING HISTIDINE PROTEIN KINASE SLN1"/>
    <property type="match status" value="1"/>
</dbReference>
<dbReference type="InterPro" id="IPR003660">
    <property type="entry name" value="HAMP_dom"/>
</dbReference>
<proteinExistence type="predicted"/>
<dbReference type="Proteomes" id="UP000051589">
    <property type="component" value="Unassembled WGS sequence"/>
</dbReference>
<dbReference type="PROSITE" id="PS50885">
    <property type="entry name" value="HAMP"/>
    <property type="match status" value="1"/>
</dbReference>
<comment type="subcellular location">
    <subcellularLocation>
        <location evidence="2">Membrane</location>
    </subcellularLocation>
</comment>
<dbReference type="PROSITE" id="PS50109">
    <property type="entry name" value="HIS_KIN"/>
    <property type="match status" value="1"/>
</dbReference>
<name>A0A0R2DNM9_9LACO</name>
<dbReference type="InterPro" id="IPR005467">
    <property type="entry name" value="His_kinase_dom"/>
</dbReference>
<organism evidence="12 13">
    <name type="scientific">Levilactobacillus senmaizukei DSM 21775 = NBRC 103853</name>
    <dbReference type="NCBI Taxonomy" id="1423803"/>
    <lineage>
        <taxon>Bacteria</taxon>
        <taxon>Bacillati</taxon>
        <taxon>Bacillota</taxon>
        <taxon>Bacilli</taxon>
        <taxon>Lactobacillales</taxon>
        <taxon>Lactobacillaceae</taxon>
        <taxon>Levilactobacillus</taxon>
    </lineage>
</organism>
<sequence length="491" mass="55991">MKLMYQQMLGFFAAIMIILVLMGVSYSQMTRRMVYSNTWNSLEKYSNSLIEQSLRISSQEPKTVNFDTTALANSEQLLQNQAVSTTIYSATNKIVFPANVYQQSIRPADWKKLKNNQIIHKVVDRQVRNKNGRVSPAVTEVMKPYFYNHKLVAVVVMGAFVSDINTSVNQINRNLIRALLLSCIVAIVASYILARYYTSRINRLRSATNQVSKGNYDVQMASRNRDEIDDLINDFNGMTHSLKASQDEIQRQEERRREFMANASHEMRTPLTTINGLLEGMAYDAIPEESKEESIELMRSETSRLIRLVNENLDYEKIRSNQIALNLHEFNAVDALHNIVEQLKQKADDKGDGLDLEAAKEVPVFADYDRFVQIMFNITQNAIQFTDNGRVTLSAQRGYEETIVKVADTGMGMTEHQLENIWERYYKADPSRKNTKYGESGLGLSIVHQLVQLHHGKISVTSKEGVGTTFTVIFPDQHQTNSERAKESNTD</sequence>
<evidence type="ECO:0000259" key="10">
    <source>
        <dbReference type="PROSITE" id="PS50109"/>
    </source>
</evidence>
<dbReference type="STRING" id="1423803.FD13_GL000615"/>
<evidence type="ECO:0000256" key="6">
    <source>
        <dbReference type="ARBA" id="ARBA00022777"/>
    </source>
</evidence>
<evidence type="ECO:0000256" key="5">
    <source>
        <dbReference type="ARBA" id="ARBA00022679"/>
    </source>
</evidence>
<evidence type="ECO:0000313" key="12">
    <source>
        <dbReference type="EMBL" id="KRN01786.1"/>
    </source>
</evidence>
<dbReference type="Pfam" id="PF00512">
    <property type="entry name" value="HisKA"/>
    <property type="match status" value="1"/>
</dbReference>
<dbReference type="EC" id="2.7.13.3" evidence="3"/>
<dbReference type="InterPro" id="IPR003661">
    <property type="entry name" value="HisK_dim/P_dom"/>
</dbReference>
<dbReference type="OrthoDB" id="3436at2"/>
<evidence type="ECO:0000256" key="8">
    <source>
        <dbReference type="ARBA" id="ARBA00023136"/>
    </source>
</evidence>
<dbReference type="SUPFAM" id="SSF47384">
    <property type="entry name" value="Homodimeric domain of signal transducing histidine kinase"/>
    <property type="match status" value="1"/>
</dbReference>
<keyword evidence="6 12" id="KW-0418">Kinase</keyword>
<dbReference type="InterPro" id="IPR036097">
    <property type="entry name" value="HisK_dim/P_sf"/>
</dbReference>
<dbReference type="PANTHER" id="PTHR43047">
    <property type="entry name" value="TWO-COMPONENT HISTIDINE PROTEIN KINASE"/>
    <property type="match status" value="1"/>
</dbReference>
<accession>A0A0R2DNM9</accession>
<dbReference type="CDD" id="cd06225">
    <property type="entry name" value="HAMP"/>
    <property type="match status" value="1"/>
</dbReference>
<dbReference type="Pfam" id="PF00672">
    <property type="entry name" value="HAMP"/>
    <property type="match status" value="1"/>
</dbReference>
<gene>
    <name evidence="12" type="ORF">FD13_GL000615</name>
</gene>
<evidence type="ECO:0000256" key="7">
    <source>
        <dbReference type="ARBA" id="ARBA00023012"/>
    </source>
</evidence>
<dbReference type="RefSeq" id="WP_061776850.1">
    <property type="nucleotide sequence ID" value="NZ_AYZH01000015.1"/>
</dbReference>
<keyword evidence="7" id="KW-0902">Two-component regulatory system</keyword>
<evidence type="ECO:0000256" key="1">
    <source>
        <dbReference type="ARBA" id="ARBA00000085"/>
    </source>
</evidence>
<dbReference type="GO" id="GO:0009927">
    <property type="term" value="F:histidine phosphotransfer kinase activity"/>
    <property type="evidence" value="ECO:0007669"/>
    <property type="project" value="TreeGrafter"/>
</dbReference>
<dbReference type="FunFam" id="3.30.565.10:FF:000006">
    <property type="entry name" value="Sensor histidine kinase WalK"/>
    <property type="match status" value="1"/>
</dbReference>
<feature type="domain" description="HAMP" evidence="11">
    <location>
        <begin position="195"/>
        <end position="247"/>
    </location>
</feature>
<dbReference type="FunFam" id="1.10.287.130:FF:000001">
    <property type="entry name" value="Two-component sensor histidine kinase"/>
    <property type="match status" value="1"/>
</dbReference>
<dbReference type="SMART" id="SM00388">
    <property type="entry name" value="HisKA"/>
    <property type="match status" value="1"/>
</dbReference>
<dbReference type="InterPro" id="IPR004358">
    <property type="entry name" value="Sig_transdc_His_kin-like_C"/>
</dbReference>
<dbReference type="PATRIC" id="fig|1423803.3.peg.612"/>
<keyword evidence="5" id="KW-0808">Transferase</keyword>
<dbReference type="EMBL" id="AYZH01000015">
    <property type="protein sequence ID" value="KRN01786.1"/>
    <property type="molecule type" value="Genomic_DNA"/>
</dbReference>
<evidence type="ECO:0000259" key="11">
    <source>
        <dbReference type="PROSITE" id="PS50885"/>
    </source>
</evidence>
<feature type="domain" description="Histidine kinase" evidence="10">
    <location>
        <begin position="262"/>
        <end position="478"/>
    </location>
</feature>
<feature type="transmembrane region" description="Helical" evidence="9">
    <location>
        <begin position="6"/>
        <end position="26"/>
    </location>
</feature>
<dbReference type="Pfam" id="PF02518">
    <property type="entry name" value="HATPase_c"/>
    <property type="match status" value="1"/>
</dbReference>
<dbReference type="Gene3D" id="6.10.340.10">
    <property type="match status" value="1"/>
</dbReference>
<dbReference type="Gene3D" id="3.30.565.10">
    <property type="entry name" value="Histidine kinase-like ATPase, C-terminal domain"/>
    <property type="match status" value="1"/>
</dbReference>
<evidence type="ECO:0000256" key="9">
    <source>
        <dbReference type="SAM" id="Phobius"/>
    </source>
</evidence>
<dbReference type="SMART" id="SM00304">
    <property type="entry name" value="HAMP"/>
    <property type="match status" value="1"/>
</dbReference>
<dbReference type="GO" id="GO:0000155">
    <property type="term" value="F:phosphorelay sensor kinase activity"/>
    <property type="evidence" value="ECO:0007669"/>
    <property type="project" value="InterPro"/>
</dbReference>
<evidence type="ECO:0000313" key="13">
    <source>
        <dbReference type="Proteomes" id="UP000051589"/>
    </source>
</evidence>
<comment type="catalytic activity">
    <reaction evidence="1">
        <text>ATP + protein L-histidine = ADP + protein N-phospho-L-histidine.</text>
        <dbReference type="EC" id="2.7.13.3"/>
    </reaction>
</comment>
<keyword evidence="9" id="KW-1133">Transmembrane helix</keyword>
<dbReference type="GO" id="GO:0005886">
    <property type="term" value="C:plasma membrane"/>
    <property type="evidence" value="ECO:0007669"/>
    <property type="project" value="TreeGrafter"/>
</dbReference>
<dbReference type="AlphaFoldDB" id="A0A0R2DNM9"/>